<protein>
    <submittedName>
        <fullName evidence="1">Uncharacterized protein</fullName>
    </submittedName>
</protein>
<comment type="caution">
    <text evidence="1">The sequence shown here is derived from an EMBL/GenBank/DDBJ whole genome shotgun (WGS) entry which is preliminary data.</text>
</comment>
<gene>
    <name evidence="1" type="ORF">SO802_009985</name>
</gene>
<dbReference type="EMBL" id="JAZDWU010000003">
    <property type="protein sequence ID" value="KAL0008483.1"/>
    <property type="molecule type" value="Genomic_DNA"/>
</dbReference>
<proteinExistence type="predicted"/>
<accession>A0AAW2DFX6</accession>
<dbReference type="AlphaFoldDB" id="A0AAW2DFX6"/>
<evidence type="ECO:0000313" key="1">
    <source>
        <dbReference type="EMBL" id="KAL0008483.1"/>
    </source>
</evidence>
<dbReference type="Proteomes" id="UP001459277">
    <property type="component" value="Unassembled WGS sequence"/>
</dbReference>
<name>A0AAW2DFX6_9ROSI</name>
<organism evidence="1 2">
    <name type="scientific">Lithocarpus litseifolius</name>
    <dbReference type="NCBI Taxonomy" id="425828"/>
    <lineage>
        <taxon>Eukaryota</taxon>
        <taxon>Viridiplantae</taxon>
        <taxon>Streptophyta</taxon>
        <taxon>Embryophyta</taxon>
        <taxon>Tracheophyta</taxon>
        <taxon>Spermatophyta</taxon>
        <taxon>Magnoliopsida</taxon>
        <taxon>eudicotyledons</taxon>
        <taxon>Gunneridae</taxon>
        <taxon>Pentapetalae</taxon>
        <taxon>rosids</taxon>
        <taxon>fabids</taxon>
        <taxon>Fagales</taxon>
        <taxon>Fagaceae</taxon>
        <taxon>Lithocarpus</taxon>
    </lineage>
</organism>
<reference evidence="1 2" key="1">
    <citation type="submission" date="2024-01" db="EMBL/GenBank/DDBJ databases">
        <title>A telomere-to-telomere, gap-free genome of sweet tea (Lithocarpus litseifolius).</title>
        <authorList>
            <person name="Zhou J."/>
        </authorList>
    </citation>
    <scope>NUCLEOTIDE SEQUENCE [LARGE SCALE GENOMIC DNA]</scope>
    <source>
        <strain evidence="1">Zhou-2022a</strain>
        <tissue evidence="1">Leaf</tissue>
    </source>
</reference>
<sequence>MVIVEMNADLTGDITAMEVEVALKQMAPLKALGPDGKIGYMTLKLDMSTIGVLEAKEPSNALYAWKSILRGRDVIKRGATWRIGNGNSVHIWGDKWLPRKFKNKIISPPIARENTTMASEPGSSDAIVLQPLWKKI</sequence>
<evidence type="ECO:0000313" key="2">
    <source>
        <dbReference type="Proteomes" id="UP001459277"/>
    </source>
</evidence>
<keyword evidence="2" id="KW-1185">Reference proteome</keyword>